<feature type="compositionally biased region" description="Polar residues" evidence="1">
    <location>
        <begin position="293"/>
        <end position="309"/>
    </location>
</feature>
<dbReference type="GO" id="GO:0005739">
    <property type="term" value="C:mitochondrion"/>
    <property type="evidence" value="ECO:0007669"/>
    <property type="project" value="TreeGrafter"/>
</dbReference>
<dbReference type="Gene3D" id="3.40.50.720">
    <property type="entry name" value="NAD(P)-binding Rossmann-like Domain"/>
    <property type="match status" value="1"/>
</dbReference>
<dbReference type="InterPro" id="IPR036291">
    <property type="entry name" value="NAD(P)-bd_dom_sf"/>
</dbReference>
<dbReference type="HOGENOM" id="CLU_250415_0_0_1"/>
<dbReference type="VEuPathDB" id="FungiDB:A1Q1_07012"/>
<dbReference type="RefSeq" id="XP_014182736.1">
    <property type="nucleotide sequence ID" value="XM_014327261.1"/>
</dbReference>
<sequence>MPRRSFVKSVLGRPSRSYAKEAVSPWSDEPSYLNGTLSRQPTLHDLQLSTGPRRGGSLLNFGGPTYSDIASPPASDIGIPSSSRRRPRKASSDIGYQPSSMPSYSIFHVSGRPIIEDERETASEYSEVSEACQYVPPAVVNRQPIRAQPQRPQEPPQKPKVRHTHFADKVEYMEEPREPPQLRKNSNSSSASSDTQTSSATVSAIHSPTSSITVAARPLEAERKPSPLGGGRRNVLDTTGAIPGPAIPASTKPTKEVRFEAPPSPPTPPTRTVEPAPVAPSDDSQAPERRPTVNGSVSTSTGAVNNQVSAPPVSADAPRPHHAKSGSTDSSNDFYTPRSSLESARSGGTESDAETPLAQYAEMPLPVFRVQPPTPGASSDMSEPRYLSDTPDDHLAAEPVPRSHNLQDEDTIEEETETETESDSRDDHGNREIHEIHTFDTPSTYDLASMPSAPVRPPLPRKSSKRPEVHKADEPVTPQSKPKLARNPSSSSTISRGGRVTGATVTILNERPNSRNSGRPNLTRSSSNASNSTVTRPKSSQSARKSKQERPTKLQLHARFDPSPPSSRPVSRASSASHYSQNSDQTSSSRPKLGSEMSYSSSVSQLSQKSGQSSGSIPGSTSSRGANGKGGWAAASATPVVMYMPSGGNDGWAAFQPLPPRSRAMPLPGSHRTYERESPSVSAASSSIGGSAGGSVVEDSEEHPSYNDYAGPLFVPNSIPHSASMPLPRAMSPPMAAAGSPLSSEFPVNGRAIVSPAPVRLPQKSMPPPVLEPPAPAPPPVAAPAAPVAPPPVVEEESDSDSSDSSDSMEKPSRSYINTPPGSLPSERRNGTAVAHRAASPVGSIASIASLNRERRRSLPSSGSVSSSMSGRSVRKSWMPPGPVPPVPPIPASIASTLSRPSAPPSIASDGPDFSRPLSPMTRASLDRPSSLNPDVLTLLPEMTEEDSNTLYSSGKQHRRTASEIGGVVRRTSMFGRNPRQPKISKAMSDVGGHHRTASDVGHDLRAAKTEVPVGYARSEGGGSIVGRPFSPTHSLRRKQDGTIDLNGWDAASNAAEMPIMESHGRGHNATNGYTSLILPQGGGYKPADPMKAAGSIDHRILGMPTGAMGAITFQSSAYLRAKKSKEAPTPKHLQQFLPSPVDFSSHMQPPTKVAKHQILLQVYAVSVDAVDIKACDLKTESDVGKFIPGRSFVGRAVTVGTDEGEIFRGDMVMGLVDVRKSGALAEYMVVERRRVARVPPSTHLSLEQLAILPSQGISAFRALQGCISGVRTALIMDAHLGIPALLCQQMRRQGISVTAVIPGGDEHAEAQKQAYDNGARGCMTGLPSQVMNSLEEGLFDIVVDTRGGDKTYSAAVRVLAEGGLIISLAGPAPENARGVQRKGAFKRMFSRAPRPPRFEEIRPAGDGEAEVDHSGQDTRDVLEQQVVGMYRPVVGSIVPLEKAPELFVYKPGTEERLRANVVRIIN</sequence>
<dbReference type="PANTHER" id="PTHR11695">
    <property type="entry name" value="ALCOHOL DEHYDROGENASE RELATED"/>
    <property type="match status" value="1"/>
</dbReference>
<feature type="compositionally biased region" description="Polar residues" evidence="1">
    <location>
        <begin position="578"/>
        <end position="590"/>
    </location>
</feature>
<feature type="compositionally biased region" description="Low complexity" evidence="1">
    <location>
        <begin position="186"/>
        <end position="204"/>
    </location>
</feature>
<dbReference type="SUPFAM" id="SSF51735">
    <property type="entry name" value="NAD(P)-binding Rossmann-fold domains"/>
    <property type="match status" value="1"/>
</dbReference>
<feature type="compositionally biased region" description="Basic and acidic residues" evidence="1">
    <location>
        <begin position="422"/>
        <end position="438"/>
    </location>
</feature>
<feature type="region of interest" description="Disordered" evidence="1">
    <location>
        <begin position="764"/>
        <end position="933"/>
    </location>
</feature>
<feature type="compositionally biased region" description="Low complexity" evidence="1">
    <location>
        <begin position="594"/>
        <end position="625"/>
    </location>
</feature>
<evidence type="ECO:0000256" key="1">
    <source>
        <dbReference type="SAM" id="MobiDB-lite"/>
    </source>
</evidence>
<feature type="compositionally biased region" description="Basic and acidic residues" evidence="1">
    <location>
        <begin position="165"/>
        <end position="181"/>
    </location>
</feature>
<dbReference type="SUPFAM" id="SSF50129">
    <property type="entry name" value="GroES-like"/>
    <property type="match status" value="1"/>
</dbReference>
<dbReference type="Proteomes" id="UP000002748">
    <property type="component" value="Unassembled WGS sequence"/>
</dbReference>
<feature type="compositionally biased region" description="Low complexity" evidence="1">
    <location>
        <begin position="859"/>
        <end position="872"/>
    </location>
</feature>
<dbReference type="InterPro" id="IPR050700">
    <property type="entry name" value="YIM1/Zinc_Alcohol_DH_Fams"/>
</dbReference>
<evidence type="ECO:0008006" key="4">
    <source>
        <dbReference type="Google" id="ProtNLM"/>
    </source>
</evidence>
<dbReference type="GeneID" id="25990524"/>
<dbReference type="PANTHER" id="PTHR11695:SF294">
    <property type="entry name" value="RETICULON-4-INTERACTING PROTEIN 1, MITOCHONDRIAL"/>
    <property type="match status" value="1"/>
</dbReference>
<evidence type="ECO:0000313" key="3">
    <source>
        <dbReference type="Proteomes" id="UP000002748"/>
    </source>
</evidence>
<name>J5TND3_TRIAS</name>
<dbReference type="OrthoDB" id="201656at2759"/>
<feature type="region of interest" description="Disordered" evidence="1">
    <location>
        <begin position="975"/>
        <end position="998"/>
    </location>
</feature>
<feature type="compositionally biased region" description="Pro residues" evidence="1">
    <location>
        <begin position="880"/>
        <end position="891"/>
    </location>
</feature>
<dbReference type="InterPro" id="IPR011032">
    <property type="entry name" value="GroES-like_sf"/>
</dbReference>
<feature type="compositionally biased region" description="Low complexity" evidence="1">
    <location>
        <begin position="568"/>
        <end position="577"/>
    </location>
</feature>
<feature type="compositionally biased region" description="Polar residues" evidence="1">
    <location>
        <begin position="514"/>
        <end position="543"/>
    </location>
</feature>
<reference evidence="2 3" key="1">
    <citation type="journal article" date="2012" name="Eukaryot. Cell">
        <title>Draft genome sequence of CBS 2479, the standard type strain of Trichosporon asahii.</title>
        <authorList>
            <person name="Yang R.Y."/>
            <person name="Li H.T."/>
            <person name="Zhu H."/>
            <person name="Zhou G.P."/>
            <person name="Wang M."/>
            <person name="Wang L."/>
        </authorList>
    </citation>
    <scope>NUCLEOTIDE SEQUENCE [LARGE SCALE GENOMIC DNA]</scope>
    <source>
        <strain evidence="3">ATCC 90039 / CBS 2479 / JCM 2466 / KCTC 7840 / NCYC 2677 / UAMH 7654</strain>
    </source>
</reference>
<feature type="compositionally biased region" description="Low complexity" evidence="1">
    <location>
        <begin position="142"/>
        <end position="151"/>
    </location>
</feature>
<protein>
    <recommendedName>
        <fullName evidence="4">Enoyl reductase (ER) domain-containing protein</fullName>
    </recommendedName>
</protein>
<organism evidence="2 3">
    <name type="scientific">Trichosporon asahii var. asahii (strain ATCC 90039 / CBS 2479 / JCM 2466 / KCTC 7840 / NBRC 103889/ NCYC 2677 / UAMH 7654)</name>
    <name type="common">Yeast</name>
    <dbReference type="NCBI Taxonomy" id="1186058"/>
    <lineage>
        <taxon>Eukaryota</taxon>
        <taxon>Fungi</taxon>
        <taxon>Dikarya</taxon>
        <taxon>Basidiomycota</taxon>
        <taxon>Agaricomycotina</taxon>
        <taxon>Tremellomycetes</taxon>
        <taxon>Trichosporonales</taxon>
        <taxon>Trichosporonaceae</taxon>
        <taxon>Trichosporon</taxon>
    </lineage>
</organism>
<feature type="region of interest" description="Disordered" evidence="1">
    <location>
        <begin position="140"/>
        <end position="632"/>
    </location>
</feature>
<accession>J5TND3</accession>
<feature type="compositionally biased region" description="Acidic residues" evidence="1">
    <location>
        <begin position="794"/>
        <end position="804"/>
    </location>
</feature>
<dbReference type="Gene3D" id="3.90.180.10">
    <property type="entry name" value="Medium-chain alcohol dehydrogenases, catalytic domain"/>
    <property type="match status" value="1"/>
</dbReference>
<dbReference type="EMBL" id="ALBS01000047">
    <property type="protein sequence ID" value="EJT51781.1"/>
    <property type="molecule type" value="Genomic_DNA"/>
</dbReference>
<feature type="compositionally biased region" description="Low complexity" evidence="1">
    <location>
        <begin position="679"/>
        <end position="697"/>
    </location>
</feature>
<feature type="compositionally biased region" description="Polar residues" evidence="1">
    <location>
        <begin position="325"/>
        <end position="349"/>
    </location>
</feature>
<dbReference type="KEGG" id="tasa:A1Q1_07012"/>
<comment type="caution">
    <text evidence="2">The sequence shown here is derived from an EMBL/GenBank/DDBJ whole genome shotgun (WGS) entry which is preliminary data.</text>
</comment>
<feature type="compositionally biased region" description="Low complexity" evidence="1">
    <location>
        <begin position="270"/>
        <end position="280"/>
    </location>
</feature>
<feature type="compositionally biased region" description="Acidic residues" evidence="1">
    <location>
        <begin position="408"/>
        <end position="421"/>
    </location>
</feature>
<feature type="region of interest" description="Disordered" evidence="1">
    <location>
        <begin position="1016"/>
        <end position="1038"/>
    </location>
</feature>
<feature type="compositionally biased region" description="Basic and acidic residues" evidence="1">
    <location>
        <begin position="465"/>
        <end position="474"/>
    </location>
</feature>
<feature type="region of interest" description="Disordered" evidence="1">
    <location>
        <begin position="1"/>
        <end position="103"/>
    </location>
</feature>
<proteinExistence type="predicted"/>
<gene>
    <name evidence="2" type="ORF">A1Q1_07012</name>
</gene>
<evidence type="ECO:0000313" key="2">
    <source>
        <dbReference type="EMBL" id="EJT51781.1"/>
    </source>
</evidence>
<feature type="compositionally biased region" description="Pro residues" evidence="1">
    <location>
        <begin position="765"/>
        <end position="793"/>
    </location>
</feature>
<feature type="region of interest" description="Disordered" evidence="1">
    <location>
        <begin position="663"/>
        <end position="709"/>
    </location>
</feature>